<protein>
    <submittedName>
        <fullName evidence="8">Glycoside hydrolase/deacetylase</fullName>
    </submittedName>
</protein>
<dbReference type="PANTHER" id="PTHR46471">
    <property type="entry name" value="CHITIN DEACETYLASE"/>
    <property type="match status" value="1"/>
</dbReference>
<keyword evidence="3 6" id="KW-0732">Signal</keyword>
<keyword evidence="4 8" id="KW-0378">Hydrolase</keyword>
<name>A0A1Y1WYG3_9FUNG</name>
<dbReference type="OrthoDB" id="5547340at2759"/>
<dbReference type="AlphaFoldDB" id="A0A1Y1WYG3"/>
<keyword evidence="2" id="KW-0479">Metal-binding</keyword>
<evidence type="ECO:0000256" key="3">
    <source>
        <dbReference type="ARBA" id="ARBA00022729"/>
    </source>
</evidence>
<feature type="domain" description="NodB homology" evidence="7">
    <location>
        <begin position="29"/>
        <end position="222"/>
    </location>
</feature>
<dbReference type="GO" id="GO:0005975">
    <property type="term" value="P:carbohydrate metabolic process"/>
    <property type="evidence" value="ECO:0007669"/>
    <property type="project" value="InterPro"/>
</dbReference>
<reference evidence="8 9" key="2">
    <citation type="submission" date="2016-08" db="EMBL/GenBank/DDBJ databases">
        <title>Pervasive Adenine N6-methylation of Active Genes in Fungi.</title>
        <authorList>
            <consortium name="DOE Joint Genome Institute"/>
            <person name="Mondo S.J."/>
            <person name="Dannebaum R.O."/>
            <person name="Kuo R.C."/>
            <person name="Labutti K."/>
            <person name="Haridas S."/>
            <person name="Kuo A."/>
            <person name="Salamov A."/>
            <person name="Ahrendt S.R."/>
            <person name="Lipzen A."/>
            <person name="Sullivan W."/>
            <person name="Andreopoulos W.B."/>
            <person name="Clum A."/>
            <person name="Lindquist E."/>
            <person name="Daum C."/>
            <person name="Ramamoorthy G.K."/>
            <person name="Gryganskyi A."/>
            <person name="Culley D."/>
            <person name="Magnuson J.K."/>
            <person name="James T.Y."/>
            <person name="O'Malley M.A."/>
            <person name="Stajich J.E."/>
            <person name="Spatafora J.W."/>
            <person name="Visel A."/>
            <person name="Grigoriev I.V."/>
        </authorList>
    </citation>
    <scope>NUCLEOTIDE SEQUENCE [LARGE SCALE GENOMIC DNA]</scope>
    <source>
        <strain evidence="8 9">S4</strain>
    </source>
</reference>
<dbReference type="InterPro" id="IPR011330">
    <property type="entry name" value="Glyco_hydro/deAcase_b/a-brl"/>
</dbReference>
<feature type="chain" id="PRO_5012824466" evidence="6">
    <location>
        <begin position="20"/>
        <end position="314"/>
    </location>
</feature>
<sequence>MHLSNIIALAISCVMAVNAEKIYHCTEPNTIALTFDDGPYIYTTDLLDQLKEAGIHATFFINGYNWWHDLETDPEKQAILTRAHNEGHQIASHTWRHAIPEIKEEIKPNLSRLDDLIEKCTGYRPKYFRAPKGDCKEDCIAYLEELGYHVIQWDTDTNDWDKDIGIEKRVSMVKEFLTNEFDQKRENYLVLMHDVHEHTVKQIVPWVIKNAPLDKYKFVTVAECLGDYKEGHFDRDGNPLPDIGDKMGFLNVNNTENIAPIENKTETVVIGTEKSNLQSAEVPQEKQESSGVSKITSNIFMIFALLAYSLYQFI</sequence>
<keyword evidence="9" id="KW-1185">Reference proteome</keyword>
<dbReference type="Pfam" id="PF01522">
    <property type="entry name" value="Polysacc_deac_1"/>
    <property type="match status" value="1"/>
</dbReference>
<dbReference type="InterPro" id="IPR002509">
    <property type="entry name" value="NODB_dom"/>
</dbReference>
<evidence type="ECO:0000313" key="9">
    <source>
        <dbReference type="Proteomes" id="UP000193944"/>
    </source>
</evidence>
<evidence type="ECO:0000313" key="8">
    <source>
        <dbReference type="EMBL" id="ORX78617.1"/>
    </source>
</evidence>
<evidence type="ECO:0000256" key="4">
    <source>
        <dbReference type="ARBA" id="ARBA00022801"/>
    </source>
</evidence>
<dbReference type="PANTHER" id="PTHR46471:SF2">
    <property type="entry name" value="CHITIN DEACETYLASE-RELATED"/>
    <property type="match status" value="1"/>
</dbReference>
<comment type="caution">
    <text evidence="8">The sequence shown here is derived from an EMBL/GenBank/DDBJ whole genome shotgun (WGS) entry which is preliminary data.</text>
</comment>
<reference evidence="8 9" key="1">
    <citation type="submission" date="2016-08" db="EMBL/GenBank/DDBJ databases">
        <title>A Parts List for Fungal Cellulosomes Revealed by Comparative Genomics.</title>
        <authorList>
            <consortium name="DOE Joint Genome Institute"/>
            <person name="Haitjema C.H."/>
            <person name="Gilmore S.P."/>
            <person name="Henske J.K."/>
            <person name="Solomon K.V."/>
            <person name="De Groot R."/>
            <person name="Kuo A."/>
            <person name="Mondo S.J."/>
            <person name="Salamov A.A."/>
            <person name="Labutti K."/>
            <person name="Zhao Z."/>
            <person name="Chiniquy J."/>
            <person name="Barry K."/>
            <person name="Brewer H.M."/>
            <person name="Purvine S.O."/>
            <person name="Wright A.T."/>
            <person name="Boxma B."/>
            <person name="Van Alen T."/>
            <person name="Hackstein J.H."/>
            <person name="Baker S.E."/>
            <person name="Grigoriev I.V."/>
            <person name="O'Malley M.A."/>
        </authorList>
    </citation>
    <scope>NUCLEOTIDE SEQUENCE [LARGE SCALE GENOMIC DNA]</scope>
    <source>
        <strain evidence="8 9">S4</strain>
    </source>
</reference>
<evidence type="ECO:0000256" key="2">
    <source>
        <dbReference type="ARBA" id="ARBA00022723"/>
    </source>
</evidence>
<dbReference type="PROSITE" id="PS51677">
    <property type="entry name" value="NODB"/>
    <property type="match status" value="1"/>
</dbReference>
<keyword evidence="5" id="KW-0119">Carbohydrate metabolism</keyword>
<dbReference type="Proteomes" id="UP000193944">
    <property type="component" value="Unassembled WGS sequence"/>
</dbReference>
<proteinExistence type="predicted"/>
<dbReference type="STRING" id="1754192.A0A1Y1WYG3"/>
<organism evidence="8 9">
    <name type="scientific">Anaeromyces robustus</name>
    <dbReference type="NCBI Taxonomy" id="1754192"/>
    <lineage>
        <taxon>Eukaryota</taxon>
        <taxon>Fungi</taxon>
        <taxon>Fungi incertae sedis</taxon>
        <taxon>Chytridiomycota</taxon>
        <taxon>Chytridiomycota incertae sedis</taxon>
        <taxon>Neocallimastigomycetes</taxon>
        <taxon>Neocallimastigales</taxon>
        <taxon>Neocallimastigaceae</taxon>
        <taxon>Anaeromyces</taxon>
    </lineage>
</organism>
<dbReference type="CDD" id="cd10951">
    <property type="entry name" value="CE4_ClCDA_like"/>
    <property type="match status" value="1"/>
</dbReference>
<dbReference type="Gene3D" id="3.20.20.370">
    <property type="entry name" value="Glycoside hydrolase/deacetylase"/>
    <property type="match status" value="1"/>
</dbReference>
<comment type="cofactor">
    <cofactor evidence="1">
        <name>Co(2+)</name>
        <dbReference type="ChEBI" id="CHEBI:48828"/>
    </cofactor>
</comment>
<evidence type="ECO:0000256" key="5">
    <source>
        <dbReference type="ARBA" id="ARBA00023277"/>
    </source>
</evidence>
<evidence type="ECO:0000259" key="7">
    <source>
        <dbReference type="PROSITE" id="PS51677"/>
    </source>
</evidence>
<dbReference type="GO" id="GO:0016810">
    <property type="term" value="F:hydrolase activity, acting on carbon-nitrogen (but not peptide) bonds"/>
    <property type="evidence" value="ECO:0007669"/>
    <property type="project" value="InterPro"/>
</dbReference>
<accession>A0A1Y1WYG3</accession>
<gene>
    <name evidence="8" type="ORF">BCR32DRAFT_269988</name>
</gene>
<feature type="signal peptide" evidence="6">
    <location>
        <begin position="1"/>
        <end position="19"/>
    </location>
</feature>
<dbReference type="EMBL" id="MCFG01000204">
    <property type="protein sequence ID" value="ORX78617.1"/>
    <property type="molecule type" value="Genomic_DNA"/>
</dbReference>
<dbReference type="SUPFAM" id="SSF88713">
    <property type="entry name" value="Glycoside hydrolase/deacetylase"/>
    <property type="match status" value="1"/>
</dbReference>
<evidence type="ECO:0000256" key="6">
    <source>
        <dbReference type="SAM" id="SignalP"/>
    </source>
</evidence>
<dbReference type="GO" id="GO:0046872">
    <property type="term" value="F:metal ion binding"/>
    <property type="evidence" value="ECO:0007669"/>
    <property type="project" value="UniProtKB-KW"/>
</dbReference>
<evidence type="ECO:0000256" key="1">
    <source>
        <dbReference type="ARBA" id="ARBA00001941"/>
    </source>
</evidence>